<evidence type="ECO:0000313" key="3">
    <source>
        <dbReference type="Proteomes" id="UP000663868"/>
    </source>
</evidence>
<dbReference type="InterPro" id="IPR052577">
    <property type="entry name" value="VWA7"/>
</dbReference>
<organism evidence="2 3">
    <name type="scientific">Adineta steineri</name>
    <dbReference type="NCBI Taxonomy" id="433720"/>
    <lineage>
        <taxon>Eukaryota</taxon>
        <taxon>Metazoa</taxon>
        <taxon>Spiralia</taxon>
        <taxon>Gnathifera</taxon>
        <taxon>Rotifera</taxon>
        <taxon>Eurotatoria</taxon>
        <taxon>Bdelloidea</taxon>
        <taxon>Adinetida</taxon>
        <taxon>Adinetidae</taxon>
        <taxon>Adineta</taxon>
    </lineage>
</organism>
<feature type="domain" description="VWA7 N-terminal" evidence="1">
    <location>
        <begin position="8"/>
        <end position="116"/>
    </location>
</feature>
<sequence length="228" mass="25776">MQKIVLKTCPMEYYDCKNNILSDINNQGLLTSGYMSNQFNINNEPIIKPTNVEKCSHGSVMDTTSHQVAIGGINKDTMTPLYSPHYHLHFDAAKLAIDATEQFFNDLRKDLGDRKFDRLFAINPTEAQIQAAKIAIANRQQFQFLTSTPSIGLSTGDLNFEKTIKQRIQEILSILFDLKDSNVPTYDLSENGIEKTDTNIHSGSLLIDGLKTLKKRRFKGHKSRSYTN</sequence>
<dbReference type="Pfam" id="PF25107">
    <property type="entry name" value="VWA7_N"/>
    <property type="match status" value="1"/>
</dbReference>
<accession>A0A820EYU6</accession>
<reference evidence="2" key="1">
    <citation type="submission" date="2021-02" db="EMBL/GenBank/DDBJ databases">
        <authorList>
            <person name="Nowell W R."/>
        </authorList>
    </citation>
    <scope>NUCLEOTIDE SEQUENCE</scope>
</reference>
<dbReference type="AlphaFoldDB" id="A0A820EYU6"/>
<gene>
    <name evidence="2" type="ORF">KXQ929_LOCUS43005</name>
</gene>
<name>A0A820EYU6_9BILA</name>
<dbReference type="EMBL" id="CAJOBB010011031">
    <property type="protein sequence ID" value="CAF4254693.1"/>
    <property type="molecule type" value="Genomic_DNA"/>
</dbReference>
<evidence type="ECO:0000313" key="2">
    <source>
        <dbReference type="EMBL" id="CAF4254693.1"/>
    </source>
</evidence>
<evidence type="ECO:0000259" key="1">
    <source>
        <dbReference type="Pfam" id="PF25107"/>
    </source>
</evidence>
<protein>
    <recommendedName>
        <fullName evidence="1">VWA7 N-terminal domain-containing protein</fullName>
    </recommendedName>
</protein>
<dbReference type="Proteomes" id="UP000663868">
    <property type="component" value="Unassembled WGS sequence"/>
</dbReference>
<dbReference type="InterPro" id="IPR056862">
    <property type="entry name" value="VWA7_N"/>
</dbReference>
<dbReference type="PANTHER" id="PTHR14905">
    <property type="entry name" value="NG37"/>
    <property type="match status" value="1"/>
</dbReference>
<dbReference type="PANTHER" id="PTHR14905:SF7">
    <property type="entry name" value="VON WILLEBRAND FACTOR A DOMAIN-CONTAINING PROTEIN 7"/>
    <property type="match status" value="1"/>
</dbReference>
<proteinExistence type="predicted"/>
<comment type="caution">
    <text evidence="2">The sequence shown here is derived from an EMBL/GenBank/DDBJ whole genome shotgun (WGS) entry which is preliminary data.</text>
</comment>